<dbReference type="Gene3D" id="3.40.630.30">
    <property type="match status" value="1"/>
</dbReference>
<dbReference type="OrthoDB" id="61113at2759"/>
<dbReference type="EMBL" id="KQ086009">
    <property type="protein sequence ID" value="KLO11091.1"/>
    <property type="molecule type" value="Genomic_DNA"/>
</dbReference>
<dbReference type="InParanoid" id="A0A0H2S266"/>
<organism evidence="2 3">
    <name type="scientific">Schizopora paradoxa</name>
    <dbReference type="NCBI Taxonomy" id="27342"/>
    <lineage>
        <taxon>Eukaryota</taxon>
        <taxon>Fungi</taxon>
        <taxon>Dikarya</taxon>
        <taxon>Basidiomycota</taxon>
        <taxon>Agaricomycotina</taxon>
        <taxon>Agaricomycetes</taxon>
        <taxon>Hymenochaetales</taxon>
        <taxon>Schizoporaceae</taxon>
        <taxon>Schizopora</taxon>
    </lineage>
</organism>
<dbReference type="GO" id="GO:0016747">
    <property type="term" value="F:acyltransferase activity, transferring groups other than amino-acyl groups"/>
    <property type="evidence" value="ECO:0007669"/>
    <property type="project" value="InterPro"/>
</dbReference>
<dbReference type="SUPFAM" id="SSF55729">
    <property type="entry name" value="Acyl-CoA N-acyltransferases (Nat)"/>
    <property type="match status" value="1"/>
</dbReference>
<proteinExistence type="predicted"/>
<reference evidence="2 3" key="1">
    <citation type="submission" date="2015-04" db="EMBL/GenBank/DDBJ databases">
        <title>Complete genome sequence of Schizopora paradoxa KUC8140, a cosmopolitan wood degrader in East Asia.</title>
        <authorList>
            <consortium name="DOE Joint Genome Institute"/>
            <person name="Min B."/>
            <person name="Park H."/>
            <person name="Jang Y."/>
            <person name="Kim J.-J."/>
            <person name="Kim K.H."/>
            <person name="Pangilinan J."/>
            <person name="Lipzen A."/>
            <person name="Riley R."/>
            <person name="Grigoriev I.V."/>
            <person name="Spatafora J.W."/>
            <person name="Choi I.-G."/>
        </authorList>
    </citation>
    <scope>NUCLEOTIDE SEQUENCE [LARGE SCALE GENOMIC DNA]</scope>
    <source>
        <strain evidence="2 3">KUC8140</strain>
    </source>
</reference>
<dbReference type="PANTHER" id="PTHR42791">
    <property type="entry name" value="GNAT FAMILY ACETYLTRANSFERASE"/>
    <property type="match status" value="1"/>
</dbReference>
<evidence type="ECO:0000313" key="2">
    <source>
        <dbReference type="EMBL" id="KLO11091.1"/>
    </source>
</evidence>
<evidence type="ECO:0000313" key="3">
    <source>
        <dbReference type="Proteomes" id="UP000053477"/>
    </source>
</evidence>
<dbReference type="InterPro" id="IPR016181">
    <property type="entry name" value="Acyl_CoA_acyltransferase"/>
</dbReference>
<dbReference type="InterPro" id="IPR000182">
    <property type="entry name" value="GNAT_dom"/>
</dbReference>
<accession>A0A0H2S266</accession>
<dbReference type="PANTHER" id="PTHR42791:SF1">
    <property type="entry name" value="N-ACETYLTRANSFERASE DOMAIN-CONTAINING PROTEIN"/>
    <property type="match status" value="1"/>
</dbReference>
<dbReference type="InterPro" id="IPR052523">
    <property type="entry name" value="Trichothecene_AcTrans"/>
</dbReference>
<dbReference type="AlphaFoldDB" id="A0A0H2S266"/>
<keyword evidence="3" id="KW-1185">Reference proteome</keyword>
<name>A0A0H2S266_9AGAM</name>
<protein>
    <recommendedName>
        <fullName evidence="1">N-acetyltransferase domain-containing protein</fullName>
    </recommendedName>
</protein>
<dbReference type="STRING" id="27342.A0A0H2S266"/>
<feature type="domain" description="N-acetyltransferase" evidence="1">
    <location>
        <begin position="137"/>
        <end position="202"/>
    </location>
</feature>
<gene>
    <name evidence="2" type="ORF">SCHPADRAFT_488459</name>
</gene>
<dbReference type="CDD" id="cd04301">
    <property type="entry name" value="NAT_SF"/>
    <property type="match status" value="1"/>
</dbReference>
<evidence type="ECO:0000259" key="1">
    <source>
        <dbReference type="Pfam" id="PF00583"/>
    </source>
</evidence>
<dbReference type="Pfam" id="PF00583">
    <property type="entry name" value="Acetyltransf_1"/>
    <property type="match status" value="1"/>
</dbReference>
<sequence>MQTLQVRIRLLSRNAPDRDIDATSKVMSEAFYNEISTRVFLGGHLELTSDFVSAIVKAGIVGGEVYVAEDNFGKIIGASVWFPPGHEFLDSEEQAKAGYNQFMEKLNNAHRDMLRWWTKYFGPLADEFVKKTFGDPHYGSKCWYLYLIGVQPVCQRRGVGTALVNDCEARIRARSTSDKLSSTIALGATTQRTFDFYQKRHFVEKGRFDVESVEELKETMTMRFYTKLVH</sequence>
<dbReference type="Proteomes" id="UP000053477">
    <property type="component" value="Unassembled WGS sequence"/>
</dbReference>